<dbReference type="PROSITE" id="PS50082">
    <property type="entry name" value="WD_REPEATS_2"/>
    <property type="match status" value="1"/>
</dbReference>
<dbReference type="PROSITE" id="PS00678">
    <property type="entry name" value="WD_REPEATS_1"/>
    <property type="match status" value="1"/>
</dbReference>
<dbReference type="InterPro" id="IPR036322">
    <property type="entry name" value="WD40_repeat_dom_sf"/>
</dbReference>
<dbReference type="GO" id="GO:0030897">
    <property type="term" value="C:HOPS complex"/>
    <property type="evidence" value="ECO:0007669"/>
    <property type="project" value="TreeGrafter"/>
</dbReference>
<feature type="domain" description="Vacuolar protein sorting-associated protein 8 central" evidence="7">
    <location>
        <begin position="991"/>
        <end position="1174"/>
    </location>
</feature>
<keyword evidence="2 4" id="KW-0853">WD repeat</keyword>
<reference evidence="8 9" key="1">
    <citation type="submission" date="2024-01" db="EMBL/GenBank/DDBJ databases">
        <title>A telomere-to-telomere, gap-free genome of sweet tea (Lithocarpus litseifolius).</title>
        <authorList>
            <person name="Zhou J."/>
        </authorList>
    </citation>
    <scope>NUCLEOTIDE SEQUENCE [LARGE SCALE GENOMIC DNA]</scope>
    <source>
        <strain evidence="8">Zhou-2022a</strain>
        <tissue evidence="8">Leaf</tissue>
    </source>
</reference>
<dbReference type="PANTHER" id="PTHR12616:SF8">
    <property type="entry name" value="VACUOLAR PROTEIN SORTING-ASSOCIATED PROTEIN 8 HOMOLOG"/>
    <property type="match status" value="1"/>
</dbReference>
<dbReference type="InterPro" id="IPR001680">
    <property type="entry name" value="WD40_rpt"/>
</dbReference>
<evidence type="ECO:0000256" key="1">
    <source>
        <dbReference type="ARBA" id="ARBA00009422"/>
    </source>
</evidence>
<name>A0AAW2CX63_9ROSI</name>
<feature type="compositionally biased region" description="Acidic residues" evidence="6">
    <location>
        <begin position="30"/>
        <end position="40"/>
    </location>
</feature>
<protein>
    <recommendedName>
        <fullName evidence="7">Vacuolar protein sorting-associated protein 8 central domain-containing protein</fullName>
    </recommendedName>
</protein>
<keyword evidence="9" id="KW-1185">Reference proteome</keyword>
<evidence type="ECO:0000256" key="4">
    <source>
        <dbReference type="PROSITE-ProRule" id="PRU00221"/>
    </source>
</evidence>
<feature type="compositionally biased region" description="Low complexity" evidence="6">
    <location>
        <begin position="62"/>
        <end position="78"/>
    </location>
</feature>
<organism evidence="8 9">
    <name type="scientific">Lithocarpus litseifolius</name>
    <dbReference type="NCBI Taxonomy" id="425828"/>
    <lineage>
        <taxon>Eukaryota</taxon>
        <taxon>Viridiplantae</taxon>
        <taxon>Streptophyta</taxon>
        <taxon>Embryophyta</taxon>
        <taxon>Tracheophyta</taxon>
        <taxon>Spermatophyta</taxon>
        <taxon>Magnoliopsida</taxon>
        <taxon>eudicotyledons</taxon>
        <taxon>Gunneridae</taxon>
        <taxon>Pentapetalae</taxon>
        <taxon>rosids</taxon>
        <taxon>fabids</taxon>
        <taxon>Fagales</taxon>
        <taxon>Fagaceae</taxon>
        <taxon>Lithocarpus</taxon>
    </lineage>
</organism>
<dbReference type="GO" id="GO:0005770">
    <property type="term" value="C:late endosome"/>
    <property type="evidence" value="ECO:0007669"/>
    <property type="project" value="TreeGrafter"/>
</dbReference>
<gene>
    <name evidence="8" type="ORF">SO802_016185</name>
</gene>
<evidence type="ECO:0000256" key="6">
    <source>
        <dbReference type="SAM" id="MobiDB-lite"/>
    </source>
</evidence>
<comment type="similarity">
    <text evidence="1">Belongs to the VPS8 family.</text>
</comment>
<dbReference type="Proteomes" id="UP001459277">
    <property type="component" value="Unassembled WGS sequence"/>
</dbReference>
<dbReference type="SMART" id="SM00320">
    <property type="entry name" value="WD40"/>
    <property type="match status" value="1"/>
</dbReference>
<evidence type="ECO:0000259" key="7">
    <source>
        <dbReference type="Pfam" id="PF12816"/>
    </source>
</evidence>
<evidence type="ECO:0000256" key="3">
    <source>
        <dbReference type="ARBA" id="ARBA00022737"/>
    </source>
</evidence>
<dbReference type="PANTHER" id="PTHR12616">
    <property type="entry name" value="VACUOLAR PROTEIN SORTING VPS41"/>
    <property type="match status" value="1"/>
</dbReference>
<dbReference type="GO" id="GO:0006623">
    <property type="term" value="P:protein targeting to vacuole"/>
    <property type="evidence" value="ECO:0007669"/>
    <property type="project" value="InterPro"/>
</dbReference>
<dbReference type="InterPro" id="IPR015943">
    <property type="entry name" value="WD40/YVTN_repeat-like_dom_sf"/>
</dbReference>
<feature type="region of interest" description="Disordered" evidence="6">
    <location>
        <begin position="1"/>
        <end position="147"/>
    </location>
</feature>
<dbReference type="InterPro" id="IPR019775">
    <property type="entry name" value="WD40_repeat_CS"/>
</dbReference>
<evidence type="ECO:0000256" key="5">
    <source>
        <dbReference type="SAM" id="Coils"/>
    </source>
</evidence>
<evidence type="ECO:0000256" key="2">
    <source>
        <dbReference type="ARBA" id="ARBA00022574"/>
    </source>
</evidence>
<sequence>MTKNLTSTSETLPAAMELDLDSFLNSPLTSDDDDDDDDDNKDNHHNLNSIPHRTIDEILNASDSSTSSPPTSPLSISSRVSDPKHDQEDDTVSVSTTKQPSSDFSSIPAQHHDENPSLQSRPGSSSFSRVRPGINYPDDPFKRLSNSKPLPSLFGGMRSNAKPGAALAAAVAACRALPTPHAAAIKSRRAASGSFQKVLEDSDAVSVLASDELSSNSETRNAKEDEVLEGVIGNEGFAQGSSLKGVESEAKNVVQVDGLKVSSNHEELLQTSTDSVSNFDIIEPRIGSSSISAEEDENNVNVDENASVLDRSSEILNSAEDKVDHLEEKVEEESTIEALETQQQVNVLEDNEVGGVVGGDDDDTSSLSDITELVEERIGQLESRRISKRVEKKSRAATMKPLELAEELASTGLHWEEGAAAQPMRLEGVRRGSTTLGYFDLDVDNAITRTISSQAFRRDHGSPQALAVHTNYIAIGMSKGVILVVPSKYSGYNADHMDPKMSMLGLQGDKSHAPVTSMCFNQQGDLLLAGYGDGHITVWDVQRSSSAKVIAGEHTTPVVHTLFLGQDSQVTRQFKAVTGDSKGLVLLHAFSVVPLLNRFSIKTQCLLDGQKTGIVLSASPVLFDEFSGGASLFSQENNAVSSSSLGSMMGGVVGGDAGWKLFNEGSSLAEEGVVIFVTHQTALVVRLTPTLEVYSQLSKPDGVREGSMPYTAWKCMTQSRSLPSENVPVEASERVYLLAIAWDRKVQVAKLIKSELKVYGKWSLDSAALGVAWLDDQILVVLTSIGQLCLFAKDGTVIHQTSFSLDGYGGDDLVAYHTHFINIYGNPEKAFHNCIAVRGASVYILGPMHLAVSRLFPWKERIQVLRKAGDWMGALNMSMTLYDGQAHGVIDLPRTLDAVQEAIMPYLVELLLSYVDEVFSYISVAFCNQVEKMEPLDNPNSRSSSVHSEIKEQYTRVGGVAVEFCVHIKRTDILFDEIFSKFVAVQQRDTFLELLEPYILKDMLGSLPPEIMQALVEHYSSKGWLQRVEQCVLHMDISSLDFNQVVRLCREHGLYGALVYLFNQGLDDFRAPLEELLVVLRNSQKESAAALGYRMLVYLKYCFSGLAFPPGQGTLPPTRLPSLRTELLQFLLEHSDAPNSKAVSSLSSGGAYLNLYHLLQLDTEATLDVLRCAFVEDEIPKPKFSLHDSADENTEPKIENDNGCQNILVQDTVNSLICILNRDISQIERSDSEDVSELVEEWPSKKDVGHMFEFIAYYVACERANVSRSVLSQILEYLTSQNNFPTSVSSHHITSTRREKQVLALLEVVPEIDWNASYVLGLCEKAQFYQVCGFIHTIRHEYLAALDSYMKDVDEPIHAFSFINKTLLQLSDNERAIFQSAVISRIPELVDLSREGTFLLFIGHFNKEGLHILSELRSHPRSLFLYLKTVIEVHLSGTLNFSSLRQDDFVDPSDGIRLKGQSKGLEAYLEKISDFPKLMRNDPVEVTDDMIELYLELLCQYEPDSVLKFLETFDSYRVEHCQHLCQEYGIIDAAAFLLERVSDVGSALLLTLSGLDSKFVELDTAVGNVVSDVTLSSAAETKHLRTVLNMKEVNEIRNILNACIGLCQRNTPHLKPEDSETLWFRLLDSFCEPLMDSYGDEMASRGENHAPLLTESSVSHEDETCIVNWRISKSHRGAHILRKLFSQFIKEIVEGMIGYVRLPTIMSKLLSDNGSQEFGDFKLTILGMLGIYGFERRILDTAKSLIEDDTFYTMSLLKKGASHASQTRKKEREKGKTMSLTTSTKFAQPLPLNTTTSRSKEHKLLYDPFRTNSFLGSTHKLRFNSLSKSNQTNVHRRSAIVAVSDVVKEKKSKSSTNLVIIPQPHFSFLFLVLV</sequence>
<keyword evidence="3" id="KW-0677">Repeat</keyword>
<dbReference type="Gene3D" id="2.130.10.10">
    <property type="entry name" value="YVTN repeat-like/Quinoprotein amine dehydrogenase"/>
    <property type="match status" value="1"/>
</dbReference>
<dbReference type="Pfam" id="PF12816">
    <property type="entry name" value="TPR_Vps8"/>
    <property type="match status" value="1"/>
</dbReference>
<accession>A0AAW2CX63</accession>
<dbReference type="InterPro" id="IPR045111">
    <property type="entry name" value="Vps41/Vps8"/>
</dbReference>
<feature type="coiled-coil region" evidence="5">
    <location>
        <begin position="309"/>
        <end position="342"/>
    </location>
</feature>
<keyword evidence="5" id="KW-0175">Coiled coil</keyword>
<dbReference type="Pfam" id="PF23410">
    <property type="entry name" value="Beta-prop_VPS8"/>
    <property type="match status" value="1"/>
</dbReference>
<evidence type="ECO:0000313" key="8">
    <source>
        <dbReference type="EMBL" id="KAL0002404.1"/>
    </source>
</evidence>
<dbReference type="EMBL" id="JAZDWU010000005">
    <property type="protein sequence ID" value="KAL0002404.1"/>
    <property type="molecule type" value="Genomic_DNA"/>
</dbReference>
<comment type="caution">
    <text evidence="8">The sequence shown here is derived from an EMBL/GenBank/DDBJ whole genome shotgun (WGS) entry which is preliminary data.</text>
</comment>
<feature type="compositionally biased region" description="Polar residues" evidence="6">
    <location>
        <begin position="116"/>
        <end position="128"/>
    </location>
</feature>
<proteinExistence type="inferred from homology"/>
<dbReference type="SUPFAM" id="SSF50978">
    <property type="entry name" value="WD40 repeat-like"/>
    <property type="match status" value="1"/>
</dbReference>
<feature type="repeat" description="WD" evidence="4">
    <location>
        <begin position="515"/>
        <end position="549"/>
    </location>
</feature>
<dbReference type="GO" id="GO:0034058">
    <property type="term" value="P:endosomal vesicle fusion"/>
    <property type="evidence" value="ECO:0007669"/>
    <property type="project" value="TreeGrafter"/>
</dbReference>
<dbReference type="InterPro" id="IPR025941">
    <property type="entry name" value="Vps8_central_dom"/>
</dbReference>
<feature type="compositionally biased region" description="Polar residues" evidence="6">
    <location>
        <begin position="1"/>
        <end position="11"/>
    </location>
</feature>
<feature type="compositionally biased region" description="Polar residues" evidence="6">
    <location>
        <begin position="92"/>
        <end position="108"/>
    </location>
</feature>
<evidence type="ECO:0000313" key="9">
    <source>
        <dbReference type="Proteomes" id="UP001459277"/>
    </source>
</evidence>